<comment type="similarity">
    <text evidence="2">Belongs to the TspO/BZRP family.</text>
</comment>
<dbReference type="InterPro" id="IPR038330">
    <property type="entry name" value="TspO/MBR-related_sf"/>
</dbReference>
<feature type="transmembrane region" description="Helical" evidence="6">
    <location>
        <begin position="124"/>
        <end position="144"/>
    </location>
</feature>
<evidence type="ECO:0000256" key="3">
    <source>
        <dbReference type="ARBA" id="ARBA00022692"/>
    </source>
</evidence>
<proteinExistence type="inferred from homology"/>
<keyword evidence="8" id="KW-1185">Reference proteome</keyword>
<dbReference type="GO" id="GO:0033013">
    <property type="term" value="P:tetrapyrrole metabolic process"/>
    <property type="evidence" value="ECO:0007669"/>
    <property type="project" value="UniProtKB-ARBA"/>
</dbReference>
<organism evidence="7 8">
    <name type="scientific">Paramagnetospirillum kuznetsovii</name>
    <dbReference type="NCBI Taxonomy" id="2053833"/>
    <lineage>
        <taxon>Bacteria</taxon>
        <taxon>Pseudomonadati</taxon>
        <taxon>Pseudomonadota</taxon>
        <taxon>Alphaproteobacteria</taxon>
        <taxon>Rhodospirillales</taxon>
        <taxon>Magnetospirillaceae</taxon>
        <taxon>Paramagnetospirillum</taxon>
    </lineage>
</organism>
<protein>
    <submittedName>
        <fullName evidence="7">TspO protein</fullName>
    </submittedName>
</protein>
<dbReference type="FunFam" id="1.20.1260.100:FF:000001">
    <property type="entry name" value="translocator protein 2"/>
    <property type="match status" value="1"/>
</dbReference>
<feature type="transmembrane region" description="Helical" evidence="6">
    <location>
        <begin position="23"/>
        <end position="45"/>
    </location>
</feature>
<reference evidence="7 8" key="1">
    <citation type="submission" date="2017-11" db="EMBL/GenBank/DDBJ databases">
        <title>Draft genome sequence of magnetotactic bacterium Magnetospirillum kuznetsovii LBB-42.</title>
        <authorList>
            <person name="Grouzdev D.S."/>
            <person name="Rysina M.S."/>
            <person name="Baslerov R.V."/>
            <person name="Koziaeva V."/>
        </authorList>
    </citation>
    <scope>NUCLEOTIDE SEQUENCE [LARGE SCALE GENOMIC DNA]</scope>
    <source>
        <strain evidence="7 8">LBB-42</strain>
    </source>
</reference>
<keyword evidence="4 6" id="KW-1133">Transmembrane helix</keyword>
<dbReference type="Pfam" id="PF03073">
    <property type="entry name" value="TspO_MBR"/>
    <property type="match status" value="1"/>
</dbReference>
<comment type="caution">
    <text evidence="7">The sequence shown here is derived from an EMBL/GenBank/DDBJ whole genome shotgun (WGS) entry which is preliminary data.</text>
</comment>
<keyword evidence="5 6" id="KW-0472">Membrane</keyword>
<evidence type="ECO:0000256" key="4">
    <source>
        <dbReference type="ARBA" id="ARBA00022989"/>
    </source>
</evidence>
<feature type="transmembrane region" description="Helical" evidence="6">
    <location>
        <begin position="65"/>
        <end position="86"/>
    </location>
</feature>
<evidence type="ECO:0000313" key="7">
    <source>
        <dbReference type="EMBL" id="RAU20709.1"/>
    </source>
</evidence>
<evidence type="ECO:0000256" key="6">
    <source>
        <dbReference type="SAM" id="Phobius"/>
    </source>
</evidence>
<dbReference type="PIRSF" id="PIRSF005859">
    <property type="entry name" value="PBR"/>
    <property type="match status" value="1"/>
</dbReference>
<dbReference type="CDD" id="cd15904">
    <property type="entry name" value="TSPO_MBR"/>
    <property type="match status" value="1"/>
</dbReference>
<evidence type="ECO:0000313" key="8">
    <source>
        <dbReference type="Proteomes" id="UP000251075"/>
    </source>
</evidence>
<dbReference type="InterPro" id="IPR004307">
    <property type="entry name" value="TspO_MBR"/>
</dbReference>
<dbReference type="OrthoDB" id="9795496at2"/>
<gene>
    <name evidence="7" type="ORF">CU669_16575</name>
</gene>
<sequence>MLTRKLRKGLPVSMKFRKTNPRFGYLVVLIVLCLGVAGIASMVTIPAVQGWYKDLVRPSFTPPDGVFGPVWTILYVMMALAAWRAWGRDQYKWDSPCIRLFLTQLALNFAWSFLFFKFHLIDVAAIEIVILEIAIIVTTVAFLMRDRIAGMLMVPYVVWVAFAAALNIGFWRLN</sequence>
<dbReference type="AlphaFoldDB" id="A0A364NUD7"/>
<dbReference type="Proteomes" id="UP000251075">
    <property type="component" value="Unassembled WGS sequence"/>
</dbReference>
<feature type="transmembrane region" description="Helical" evidence="6">
    <location>
        <begin position="98"/>
        <end position="118"/>
    </location>
</feature>
<comment type="subcellular location">
    <subcellularLocation>
        <location evidence="1">Membrane</location>
        <topology evidence="1">Multi-pass membrane protein</topology>
    </subcellularLocation>
</comment>
<feature type="transmembrane region" description="Helical" evidence="6">
    <location>
        <begin position="156"/>
        <end position="173"/>
    </location>
</feature>
<dbReference type="GO" id="GO:0016020">
    <property type="term" value="C:membrane"/>
    <property type="evidence" value="ECO:0007669"/>
    <property type="project" value="UniProtKB-SubCell"/>
</dbReference>
<keyword evidence="3 6" id="KW-0812">Transmembrane</keyword>
<evidence type="ECO:0000256" key="2">
    <source>
        <dbReference type="ARBA" id="ARBA00007524"/>
    </source>
</evidence>
<dbReference type="Gene3D" id="1.20.1260.100">
    <property type="entry name" value="TspO/MBR protein"/>
    <property type="match status" value="1"/>
</dbReference>
<dbReference type="PANTHER" id="PTHR10057">
    <property type="entry name" value="PERIPHERAL-TYPE BENZODIAZEPINE RECEPTOR"/>
    <property type="match status" value="1"/>
</dbReference>
<dbReference type="EMBL" id="PGTO01000017">
    <property type="protein sequence ID" value="RAU20709.1"/>
    <property type="molecule type" value="Genomic_DNA"/>
</dbReference>
<dbReference type="PANTHER" id="PTHR10057:SF0">
    <property type="entry name" value="TRANSLOCATOR PROTEIN"/>
    <property type="match status" value="1"/>
</dbReference>
<evidence type="ECO:0000256" key="5">
    <source>
        <dbReference type="ARBA" id="ARBA00023136"/>
    </source>
</evidence>
<accession>A0A364NUD7</accession>
<name>A0A364NUD7_9PROT</name>
<evidence type="ECO:0000256" key="1">
    <source>
        <dbReference type="ARBA" id="ARBA00004141"/>
    </source>
</evidence>